<dbReference type="RefSeq" id="WP_012634968.1">
    <property type="nucleotide sequence ID" value="NC_011899.1"/>
</dbReference>
<dbReference type="PROSITE" id="PS50880">
    <property type="entry name" value="TOPRIM"/>
    <property type="match status" value="1"/>
</dbReference>
<dbReference type="InterPro" id="IPR001241">
    <property type="entry name" value="Topo_IIA"/>
</dbReference>
<feature type="binding site" evidence="11">
    <location>
        <position position="506"/>
    </location>
    <ligand>
        <name>Mg(2+)</name>
        <dbReference type="ChEBI" id="CHEBI:18420"/>
        <label>2</label>
    </ligand>
</feature>
<dbReference type="InterPro" id="IPR018522">
    <property type="entry name" value="TopoIIA_CS"/>
</dbReference>
<evidence type="ECO:0000256" key="11">
    <source>
        <dbReference type="HAMAP-Rule" id="MF_01898"/>
    </source>
</evidence>
<dbReference type="NCBIfam" id="TIGR01059">
    <property type="entry name" value="gyrB"/>
    <property type="match status" value="1"/>
</dbReference>
<dbReference type="HAMAP" id="MF_01898">
    <property type="entry name" value="GyrB"/>
    <property type="match status" value="1"/>
</dbReference>
<feature type="binding site" evidence="11">
    <location>
        <position position="508"/>
    </location>
    <ligand>
        <name>Mg(2+)</name>
        <dbReference type="ChEBI" id="CHEBI:18420"/>
        <label>2</label>
    </ligand>
</feature>
<evidence type="ECO:0000256" key="2">
    <source>
        <dbReference type="ARBA" id="ARBA00010708"/>
    </source>
</evidence>
<dbReference type="InterPro" id="IPR011557">
    <property type="entry name" value="GyrB"/>
</dbReference>
<comment type="function">
    <text evidence="11">A type II topoisomerase that negatively supercoils closed circular double-stranded (ds) DNA in an ATP-dependent manner to modulate DNA topology and maintain chromosomes in an underwound state. Negative supercoiling favors strand separation, and DNA replication, transcription, recombination and repair, all of which involve strand separation. Also able to catalyze the interconversion of other topological isomers of dsDNA rings, including catenanes and knotted rings. Type II topoisomerases break and join 2 DNA strands simultaneously in an ATP-dependent manner.</text>
</comment>
<dbReference type="GO" id="GO:0006265">
    <property type="term" value="P:DNA topological change"/>
    <property type="evidence" value="ECO:0007669"/>
    <property type="project" value="UniProtKB-UniRule"/>
</dbReference>
<keyword evidence="11" id="KW-0963">Cytoplasm</keyword>
<dbReference type="CDD" id="cd03366">
    <property type="entry name" value="TOPRIM_TopoIIA_GyrB"/>
    <property type="match status" value="1"/>
</dbReference>
<dbReference type="SMART" id="SM00433">
    <property type="entry name" value="TOP2c"/>
    <property type="match status" value="1"/>
</dbReference>
<evidence type="ECO:0000256" key="3">
    <source>
        <dbReference type="ARBA" id="ARBA00022723"/>
    </source>
</evidence>
<keyword evidence="5 11" id="KW-0067">ATP-binding</keyword>
<comment type="similarity">
    <text evidence="2 11">Belongs to the type II topoisomerase GyrB family.</text>
</comment>
<dbReference type="InterPro" id="IPR034160">
    <property type="entry name" value="TOPRIM_GyrB"/>
</dbReference>
<dbReference type="PRINTS" id="PR00418">
    <property type="entry name" value="TPI2FAMILY"/>
</dbReference>
<dbReference type="Proteomes" id="UP000000719">
    <property type="component" value="Chromosome"/>
</dbReference>
<dbReference type="PROSITE" id="PS00177">
    <property type="entry name" value="TOPOISOMERASE_II"/>
    <property type="match status" value="1"/>
</dbReference>
<dbReference type="InterPro" id="IPR013759">
    <property type="entry name" value="Topo_IIA_B_C"/>
</dbReference>
<evidence type="ECO:0000256" key="5">
    <source>
        <dbReference type="ARBA" id="ARBA00022840"/>
    </source>
</evidence>
<evidence type="ECO:0000256" key="9">
    <source>
        <dbReference type="ARBA" id="ARBA00023235"/>
    </source>
</evidence>
<keyword evidence="9 11" id="KW-0413">Isomerase</keyword>
<dbReference type="GO" id="GO:0005524">
    <property type="term" value="F:ATP binding"/>
    <property type="evidence" value="ECO:0007669"/>
    <property type="project" value="UniProtKB-UniRule"/>
</dbReference>
<dbReference type="SUPFAM" id="SSF54211">
    <property type="entry name" value="Ribosomal protein S5 domain 2-like"/>
    <property type="match status" value="1"/>
</dbReference>
<dbReference type="GO" id="GO:0034335">
    <property type="term" value="F:DNA negative supercoiling activity"/>
    <property type="evidence" value="ECO:0007669"/>
    <property type="project" value="UniProtKB-ARBA"/>
</dbReference>
<dbReference type="GO" id="GO:0006261">
    <property type="term" value="P:DNA-templated DNA replication"/>
    <property type="evidence" value="ECO:0007669"/>
    <property type="project" value="UniProtKB-UniRule"/>
</dbReference>
<reference evidence="13 14" key="1">
    <citation type="journal article" date="2009" name="PLoS ONE">
        <title>Genome analysis of the anaerobic thermohalophilic bacterium Halothermothrix orenii.</title>
        <authorList>
            <person name="Mavromatis K."/>
            <person name="Ivanova N."/>
            <person name="Anderson I."/>
            <person name="Lykidis A."/>
            <person name="Hooper S.D."/>
            <person name="Sun H."/>
            <person name="Kunin V."/>
            <person name="Lapidus A."/>
            <person name="Hugenholtz P."/>
            <person name="Patel B."/>
            <person name="Kyrpides N.C."/>
        </authorList>
    </citation>
    <scope>NUCLEOTIDE SEQUENCE [LARGE SCALE GENOMIC DNA]</scope>
    <source>
        <strain evidence="14">H 168 / OCM 544 / DSM 9562</strain>
    </source>
</reference>
<evidence type="ECO:0000313" key="14">
    <source>
        <dbReference type="Proteomes" id="UP000000719"/>
    </source>
</evidence>
<evidence type="ECO:0000256" key="4">
    <source>
        <dbReference type="ARBA" id="ARBA00022741"/>
    </source>
</evidence>
<feature type="domain" description="Toprim" evidence="12">
    <location>
        <begin position="427"/>
        <end position="541"/>
    </location>
</feature>
<feature type="binding site" evidence="11">
    <location>
        <position position="433"/>
    </location>
    <ligand>
        <name>Mg(2+)</name>
        <dbReference type="ChEBI" id="CHEBI:18420"/>
        <label>1</label>
        <note>catalytic</note>
    </ligand>
</feature>
<comment type="catalytic activity">
    <reaction evidence="1 11">
        <text>ATP-dependent breakage, passage and rejoining of double-stranded DNA.</text>
        <dbReference type="EC" id="5.6.2.2"/>
    </reaction>
</comment>
<dbReference type="InterPro" id="IPR013760">
    <property type="entry name" value="Topo_IIA-like_dom_sf"/>
</dbReference>
<keyword evidence="8" id="KW-0238">DNA-binding</keyword>
<dbReference type="GO" id="GO:0005694">
    <property type="term" value="C:chromosome"/>
    <property type="evidence" value="ECO:0007669"/>
    <property type="project" value="InterPro"/>
</dbReference>
<dbReference type="NCBIfam" id="NF004189">
    <property type="entry name" value="PRK05644.1"/>
    <property type="match status" value="1"/>
</dbReference>
<dbReference type="CDD" id="cd16928">
    <property type="entry name" value="HATPase_GyrB-like"/>
    <property type="match status" value="1"/>
</dbReference>
<keyword evidence="14" id="KW-1185">Reference proteome</keyword>
<keyword evidence="6 11" id="KW-0460">Magnesium</keyword>
<dbReference type="InterPro" id="IPR006171">
    <property type="entry name" value="TOPRIM_dom"/>
</dbReference>
<organism evidence="13 14">
    <name type="scientific">Halothermothrix orenii (strain H 168 / OCM 544 / DSM 9562)</name>
    <dbReference type="NCBI Taxonomy" id="373903"/>
    <lineage>
        <taxon>Bacteria</taxon>
        <taxon>Bacillati</taxon>
        <taxon>Bacillota</taxon>
        <taxon>Clostridia</taxon>
        <taxon>Halanaerobiales</taxon>
        <taxon>Halothermotrichaceae</taxon>
        <taxon>Halothermothrix</taxon>
    </lineage>
</organism>
<comment type="subunit">
    <text evidence="10">Heterotetramer composed of ParC and ParE.</text>
</comment>
<evidence type="ECO:0000313" key="13">
    <source>
        <dbReference type="EMBL" id="ACL68769.1"/>
    </source>
</evidence>
<dbReference type="FunFam" id="3.40.50.670:FF:000002">
    <property type="entry name" value="DNA gyrase subunit B"/>
    <property type="match status" value="1"/>
</dbReference>
<feature type="binding site" evidence="11">
    <location>
        <position position="506"/>
    </location>
    <ligand>
        <name>Mg(2+)</name>
        <dbReference type="ChEBI" id="CHEBI:18420"/>
        <label>1</label>
        <note>catalytic</note>
    </ligand>
</feature>
<sequence length="642" mass="72303">MAEESFLNNKGNYEAEHIQVLEGLEAVRKRPGMYIGSTGMDGLHHLVYEVVDNSIDEAMQGYCDLIEVIIKPGNIITVKDNGRGIPVDPHPKLKKPAVEVVLTVLHAGGKFGGDGYKVSGGLHGVGVSVVNALSKWLEVEVCWRDGKVYHQKYNRGIPVYDLKVIGECSGTGTTISFKPDEEIFEDVNFKYKVLAQRLKELAFLNKGVRIILRDEREEEARQDEYCFEGGLVSFVKYLNKNKNPLFDEPFYLEEKDENREVEIAIQYNDGYVDSIFTFANNINTREGGTHLSGFKSALTRTVNDYARSKGILKENDENLTGEDIREGITAIISVRLTDPQFEGQTKTKLGNSEIRGFVDSALSSNLRTFLEENPKIGKIIVEKARSAARARKAAKKARELTRRKGALSNTALPGKLADCSSRDTENTEIYIVEGDSAGGSAKQGRDRKFQAILPLRGKILNVEKARLNKILNNEEIRALITAIGTGIGDEFDINKARYGKIIIMTDADVDGAHIRTLLLTFFYRYMRPLIENGMIYIAQPPLYKVKKGRREEYVYNDRGLQKLLNDIGRDKITLQRYKGLGEMNPDQLWETTMNPENRIILKVKIEDAVVADETFTTLMGDKVQPRREFIQEHAHEVQNLDV</sequence>
<dbReference type="PRINTS" id="PR01159">
    <property type="entry name" value="DNAGYRASEB"/>
</dbReference>
<dbReference type="InterPro" id="IPR014721">
    <property type="entry name" value="Ribsml_uS5_D2-typ_fold_subgr"/>
</dbReference>
<dbReference type="Pfam" id="PF02518">
    <property type="entry name" value="HATPase_c"/>
    <property type="match status" value="1"/>
</dbReference>
<dbReference type="SMART" id="SM00387">
    <property type="entry name" value="HATPase_c"/>
    <property type="match status" value="1"/>
</dbReference>
<dbReference type="InterPro" id="IPR013506">
    <property type="entry name" value="Topo_IIA_bsu_dom2"/>
</dbReference>
<dbReference type="EMBL" id="CP001098">
    <property type="protein sequence ID" value="ACL68769.1"/>
    <property type="molecule type" value="Genomic_DNA"/>
</dbReference>
<comment type="cofactor">
    <cofactor evidence="11">
        <name>Mg(2+)</name>
        <dbReference type="ChEBI" id="CHEBI:18420"/>
    </cofactor>
    <cofactor evidence="11">
        <name>Mn(2+)</name>
        <dbReference type="ChEBI" id="CHEBI:29035"/>
    </cofactor>
    <cofactor evidence="11">
        <name>Ca(2+)</name>
        <dbReference type="ChEBI" id="CHEBI:29108"/>
    </cofactor>
    <text evidence="11">Binds two Mg(2+) per subunit. The magnesium ions form salt bridges with both the protein and the DNA. Can also accept other divalent metal cations, such as Mn(2+) or Ca(2+).</text>
</comment>
<gene>
    <name evidence="11" type="primary">gyrB</name>
    <name evidence="13" type="ordered locus">Hore_00060</name>
</gene>
<dbReference type="SUPFAM" id="SSF55874">
    <property type="entry name" value="ATPase domain of HSP90 chaperone/DNA topoisomerase II/histidine kinase"/>
    <property type="match status" value="1"/>
</dbReference>
<dbReference type="eggNOG" id="COG0187">
    <property type="taxonomic scope" value="Bacteria"/>
</dbReference>
<keyword evidence="3 11" id="KW-0479">Metal-binding</keyword>
<dbReference type="EC" id="5.6.2.2" evidence="11"/>
<dbReference type="CDD" id="cd00822">
    <property type="entry name" value="TopoII_Trans_DNA_gyrase"/>
    <property type="match status" value="1"/>
</dbReference>
<dbReference type="InterPro" id="IPR000565">
    <property type="entry name" value="Topo_IIA_B"/>
</dbReference>
<dbReference type="NCBIfam" id="NF011501">
    <property type="entry name" value="PRK14939.1"/>
    <property type="match status" value="1"/>
</dbReference>
<dbReference type="STRING" id="373903.Hore_00060"/>
<dbReference type="KEGG" id="hor:Hore_00060"/>
<dbReference type="InterPro" id="IPR002288">
    <property type="entry name" value="DNA_gyrase_B_C"/>
</dbReference>
<protein>
    <recommendedName>
        <fullName evidence="11">DNA gyrase subunit B</fullName>
        <ecNumber evidence="11">5.6.2.2</ecNumber>
    </recommendedName>
</protein>
<keyword evidence="7 11" id="KW-0799">Topoisomerase</keyword>
<dbReference type="AlphaFoldDB" id="B8CZN9"/>
<feature type="site" description="Interaction with DNA" evidence="11">
    <location>
        <position position="461"/>
    </location>
</feature>
<dbReference type="InterPro" id="IPR020568">
    <property type="entry name" value="Ribosomal_Su5_D2-typ_SF"/>
</dbReference>
<evidence type="ECO:0000259" key="12">
    <source>
        <dbReference type="PROSITE" id="PS50880"/>
    </source>
</evidence>
<feature type="site" description="Interaction with DNA" evidence="11">
    <location>
        <position position="458"/>
    </location>
</feature>
<evidence type="ECO:0000256" key="1">
    <source>
        <dbReference type="ARBA" id="ARBA00000185"/>
    </source>
</evidence>
<dbReference type="Gene3D" id="3.40.50.670">
    <property type="match status" value="1"/>
</dbReference>
<dbReference type="InterPro" id="IPR036890">
    <property type="entry name" value="HATPase_C_sf"/>
</dbReference>
<dbReference type="SUPFAM" id="SSF56719">
    <property type="entry name" value="Type II DNA topoisomerase"/>
    <property type="match status" value="1"/>
</dbReference>
<dbReference type="InterPro" id="IPR003594">
    <property type="entry name" value="HATPase_dom"/>
</dbReference>
<dbReference type="GO" id="GO:0046872">
    <property type="term" value="F:metal ion binding"/>
    <property type="evidence" value="ECO:0007669"/>
    <property type="project" value="UniProtKB-KW"/>
</dbReference>
<dbReference type="PANTHER" id="PTHR45866">
    <property type="entry name" value="DNA GYRASE/TOPOISOMERASE SUBUNIT B"/>
    <property type="match status" value="1"/>
</dbReference>
<evidence type="ECO:0000256" key="7">
    <source>
        <dbReference type="ARBA" id="ARBA00023029"/>
    </source>
</evidence>
<comment type="subunit">
    <text evidence="11">Heterotetramer, composed of two GyrA and two GyrB chains. In the heterotetramer, GyrA contains the active site tyrosine that forms a transient covalent intermediate with DNA, while GyrB binds cofactors and catalyzes ATP hydrolysis.</text>
</comment>
<dbReference type="OrthoDB" id="9802808at2"/>
<comment type="miscellaneous">
    <text evidence="11">Few gyrases are as efficient as E.coli at forming negative supercoils. Not all organisms have 2 type II topoisomerases; in organisms with a single type II topoisomerase this enzyme also has to decatenate newly replicated chromosomes.</text>
</comment>
<dbReference type="GO" id="GO:0005737">
    <property type="term" value="C:cytoplasm"/>
    <property type="evidence" value="ECO:0007669"/>
    <property type="project" value="UniProtKB-SubCell"/>
</dbReference>
<dbReference type="Gene3D" id="3.30.230.10">
    <property type="match status" value="1"/>
</dbReference>
<dbReference type="FunFam" id="3.30.565.10:FF:000002">
    <property type="entry name" value="DNA gyrase subunit B"/>
    <property type="match status" value="1"/>
</dbReference>
<dbReference type="Pfam" id="PF00204">
    <property type="entry name" value="DNA_gyraseB"/>
    <property type="match status" value="1"/>
</dbReference>
<proteinExistence type="inferred from homology"/>
<accession>B8CZN9</accession>
<dbReference type="HOGENOM" id="CLU_006146_1_2_9"/>
<evidence type="ECO:0000256" key="10">
    <source>
        <dbReference type="ARBA" id="ARBA00063644"/>
    </source>
</evidence>
<evidence type="ECO:0000256" key="6">
    <source>
        <dbReference type="ARBA" id="ARBA00022842"/>
    </source>
</evidence>
<dbReference type="Pfam" id="PF01751">
    <property type="entry name" value="Toprim"/>
    <property type="match status" value="1"/>
</dbReference>
<dbReference type="GO" id="GO:0003677">
    <property type="term" value="F:DNA binding"/>
    <property type="evidence" value="ECO:0007669"/>
    <property type="project" value="UniProtKB-KW"/>
</dbReference>
<dbReference type="PANTHER" id="PTHR45866:SF1">
    <property type="entry name" value="DNA GYRASE SUBUNIT B, MITOCHONDRIAL"/>
    <property type="match status" value="1"/>
</dbReference>
<keyword evidence="4 11" id="KW-0547">Nucleotide-binding</keyword>
<dbReference type="Gene3D" id="3.30.565.10">
    <property type="entry name" value="Histidine kinase-like ATPase, C-terminal domain"/>
    <property type="match status" value="1"/>
</dbReference>
<dbReference type="Pfam" id="PF00986">
    <property type="entry name" value="DNA_gyraseB_C"/>
    <property type="match status" value="1"/>
</dbReference>
<name>B8CZN9_HALOH</name>
<comment type="subcellular location">
    <subcellularLocation>
        <location evidence="11">Cytoplasm</location>
    </subcellularLocation>
</comment>
<dbReference type="FunFam" id="3.30.230.10:FF:000005">
    <property type="entry name" value="DNA gyrase subunit B"/>
    <property type="match status" value="1"/>
</dbReference>
<evidence type="ECO:0000256" key="8">
    <source>
        <dbReference type="ARBA" id="ARBA00023125"/>
    </source>
</evidence>